<keyword evidence="4" id="KW-0808">Transferase</keyword>
<evidence type="ECO:0000313" key="4">
    <source>
        <dbReference type="EMBL" id="SPF68533.1"/>
    </source>
</evidence>
<dbReference type="OrthoDB" id="9778690at2"/>
<dbReference type="GO" id="GO:0004312">
    <property type="term" value="F:fatty acid synthase activity"/>
    <property type="evidence" value="ECO:0007669"/>
    <property type="project" value="TreeGrafter"/>
</dbReference>
<dbReference type="InterPro" id="IPR016035">
    <property type="entry name" value="Acyl_Trfase/lysoPLipase"/>
</dbReference>
<dbReference type="SUPFAM" id="SSF52151">
    <property type="entry name" value="FabD/lysophospholipase-like"/>
    <property type="match status" value="1"/>
</dbReference>
<keyword evidence="2" id="KW-0597">Phosphoprotein</keyword>
<reference evidence="5" key="1">
    <citation type="submission" date="2018-02" db="EMBL/GenBank/DDBJ databases">
        <authorList>
            <person name="Hornung B."/>
        </authorList>
    </citation>
    <scope>NUCLEOTIDE SEQUENCE [LARGE SCALE GENOMIC DNA]</scope>
</reference>
<keyword evidence="5" id="KW-1185">Reference proteome</keyword>
<dbReference type="InterPro" id="IPR001227">
    <property type="entry name" value="Ac_transferase_dom_sf"/>
</dbReference>
<name>A0A375I139_9ACTN</name>
<dbReference type="Proteomes" id="UP000265962">
    <property type="component" value="Unassembled WGS sequence"/>
</dbReference>
<dbReference type="PANTHER" id="PTHR43775:SF37">
    <property type="entry name" value="SI:DKEY-61P9.11"/>
    <property type="match status" value="1"/>
</dbReference>
<evidence type="ECO:0000259" key="3">
    <source>
        <dbReference type="SMART" id="SM00827"/>
    </source>
</evidence>
<proteinExistence type="predicted"/>
<dbReference type="EMBL" id="OMOH01000005">
    <property type="protein sequence ID" value="SPF68533.1"/>
    <property type="molecule type" value="Genomic_DNA"/>
</dbReference>
<feature type="domain" description="Malonyl-CoA:ACP transacylase (MAT)" evidence="3">
    <location>
        <begin position="6"/>
        <end position="307"/>
    </location>
</feature>
<dbReference type="Gene3D" id="3.40.366.10">
    <property type="entry name" value="Malonyl-Coenzyme A Acyl Carrier Protein, domain 2"/>
    <property type="match status" value="1"/>
</dbReference>
<dbReference type="InterPro" id="IPR050091">
    <property type="entry name" value="PKS_NRPS_Biosynth_Enz"/>
</dbReference>
<sequence length="332" mass="37225">MKRVFLYSGQGSQYYQMGRQLYENDIVFHACLERYARIVLDLGGRSVSEVIYDPARHPSDTFDSLAETHFAIPAIQLALTDMLMFRGYEPDIVMGTSLGEYVALTVSCQISVEALFEILALQVTLLKSTFASADKDPYGQGMISVVAPNDEALEQLSTFESALAGRVGSDTLVFTGMRPVLNRIMEFCHRNGILAQRMSVAYAFHSQLMERIRSPFLERCPPVSSRCSPIVVQSCVDGRHEKPGPGMLFDILRRPFDFQAGLTRLSHHNDIMFTDLSPTGLYTRPVKETLKRDARTDSGIVALLSPFGSDIQRLQSYERKKGLFTVEDVDRV</sequence>
<dbReference type="SMART" id="SM00827">
    <property type="entry name" value="PKS_AT"/>
    <property type="match status" value="1"/>
</dbReference>
<dbReference type="PANTHER" id="PTHR43775">
    <property type="entry name" value="FATTY ACID SYNTHASE"/>
    <property type="match status" value="1"/>
</dbReference>
<accession>A0A375I139</accession>
<evidence type="ECO:0000256" key="2">
    <source>
        <dbReference type="ARBA" id="ARBA00022553"/>
    </source>
</evidence>
<dbReference type="GO" id="GO:0006633">
    <property type="term" value="P:fatty acid biosynthetic process"/>
    <property type="evidence" value="ECO:0007669"/>
    <property type="project" value="TreeGrafter"/>
</dbReference>
<dbReference type="InterPro" id="IPR014043">
    <property type="entry name" value="Acyl_transferase_dom"/>
</dbReference>
<dbReference type="AlphaFoldDB" id="A0A375I139"/>
<protein>
    <submittedName>
        <fullName evidence="4">Acyl transferase domain in polyketide synthase (PKS) enzymes</fullName>
    </submittedName>
</protein>
<evidence type="ECO:0000313" key="5">
    <source>
        <dbReference type="Proteomes" id="UP000265962"/>
    </source>
</evidence>
<gene>
    <name evidence="4" type="ORF">PROPJV5_1514</name>
</gene>
<keyword evidence="1" id="KW-0596">Phosphopantetheine</keyword>
<evidence type="ECO:0000256" key="1">
    <source>
        <dbReference type="ARBA" id="ARBA00022450"/>
    </source>
</evidence>
<organism evidence="4 5">
    <name type="scientific">Propionibacterium ruminifibrarum</name>
    <dbReference type="NCBI Taxonomy" id="1962131"/>
    <lineage>
        <taxon>Bacteria</taxon>
        <taxon>Bacillati</taxon>
        <taxon>Actinomycetota</taxon>
        <taxon>Actinomycetes</taxon>
        <taxon>Propionibacteriales</taxon>
        <taxon>Propionibacteriaceae</taxon>
        <taxon>Propionibacterium</taxon>
    </lineage>
</organism>
<dbReference type="RefSeq" id="WP_147385388.1">
    <property type="nucleotide sequence ID" value="NZ_OMOH01000005.1"/>
</dbReference>
<dbReference type="Pfam" id="PF00698">
    <property type="entry name" value="Acyl_transf_1"/>
    <property type="match status" value="1"/>
</dbReference>